<name>A0ABS0ESL7_9BURK</name>
<evidence type="ECO:0000313" key="2">
    <source>
        <dbReference type="Proteomes" id="UP000657372"/>
    </source>
</evidence>
<dbReference type="RefSeq" id="WP_195875382.1">
    <property type="nucleotide sequence ID" value="NZ_JADOEL010000005.1"/>
</dbReference>
<accession>A0ABS0ESL7</accession>
<protein>
    <recommendedName>
        <fullName evidence="3">HTH cro/C1-type domain-containing protein</fullName>
    </recommendedName>
</protein>
<reference evidence="1 2" key="1">
    <citation type="submission" date="2020-11" db="EMBL/GenBank/DDBJ databases">
        <title>WGS of Herminiimonas contaminans strain Marseille-Q4544 isolated from planarians Schmidtea mediterranea.</title>
        <authorList>
            <person name="Kangale L."/>
        </authorList>
    </citation>
    <scope>NUCLEOTIDE SEQUENCE [LARGE SCALE GENOMIC DNA]</scope>
    <source>
        <strain evidence="1 2">Marseille-Q4544</strain>
    </source>
</reference>
<keyword evidence="2" id="KW-1185">Reference proteome</keyword>
<dbReference type="Proteomes" id="UP000657372">
    <property type="component" value="Unassembled WGS sequence"/>
</dbReference>
<dbReference type="EMBL" id="JADOEL010000005">
    <property type="protein sequence ID" value="MBF8177833.1"/>
    <property type="molecule type" value="Genomic_DNA"/>
</dbReference>
<dbReference type="InterPro" id="IPR010982">
    <property type="entry name" value="Lambda_DNA-bd_dom_sf"/>
</dbReference>
<sequence>MDTKKTVEELLATGLTQAQLAELVPCSQSLIAAFVGGSRGKQTSFVIVDRLQKLHAIRCVEQSQAPEVEKETV</sequence>
<gene>
    <name evidence="1" type="ORF">IXC47_09085</name>
</gene>
<comment type="caution">
    <text evidence="1">The sequence shown here is derived from an EMBL/GenBank/DDBJ whole genome shotgun (WGS) entry which is preliminary data.</text>
</comment>
<proteinExistence type="predicted"/>
<dbReference type="SUPFAM" id="SSF47413">
    <property type="entry name" value="lambda repressor-like DNA-binding domains"/>
    <property type="match status" value="1"/>
</dbReference>
<organism evidence="1 2">
    <name type="scientific">Herminiimonas contaminans</name>
    <dbReference type="NCBI Taxonomy" id="1111140"/>
    <lineage>
        <taxon>Bacteria</taxon>
        <taxon>Pseudomonadati</taxon>
        <taxon>Pseudomonadota</taxon>
        <taxon>Betaproteobacteria</taxon>
        <taxon>Burkholderiales</taxon>
        <taxon>Oxalobacteraceae</taxon>
        <taxon>Herminiimonas</taxon>
    </lineage>
</organism>
<evidence type="ECO:0008006" key="3">
    <source>
        <dbReference type="Google" id="ProtNLM"/>
    </source>
</evidence>
<evidence type="ECO:0000313" key="1">
    <source>
        <dbReference type="EMBL" id="MBF8177833.1"/>
    </source>
</evidence>